<dbReference type="Proteomes" id="UP000785679">
    <property type="component" value="Unassembled WGS sequence"/>
</dbReference>
<accession>A0A8J8NPF1</accession>
<evidence type="ECO:0000313" key="1">
    <source>
        <dbReference type="EMBL" id="TNV77964.1"/>
    </source>
</evidence>
<protein>
    <submittedName>
        <fullName evidence="1">Uncharacterized protein</fullName>
    </submittedName>
</protein>
<comment type="caution">
    <text evidence="1">The sequence shown here is derived from an EMBL/GenBank/DDBJ whole genome shotgun (WGS) entry which is preliminary data.</text>
</comment>
<evidence type="ECO:0000313" key="2">
    <source>
        <dbReference type="Proteomes" id="UP000785679"/>
    </source>
</evidence>
<name>A0A8J8NPF1_HALGN</name>
<dbReference type="AlphaFoldDB" id="A0A8J8NPF1"/>
<proteinExistence type="predicted"/>
<organism evidence="1 2">
    <name type="scientific">Halteria grandinella</name>
    <dbReference type="NCBI Taxonomy" id="5974"/>
    <lineage>
        <taxon>Eukaryota</taxon>
        <taxon>Sar</taxon>
        <taxon>Alveolata</taxon>
        <taxon>Ciliophora</taxon>
        <taxon>Intramacronucleata</taxon>
        <taxon>Spirotrichea</taxon>
        <taxon>Stichotrichia</taxon>
        <taxon>Sporadotrichida</taxon>
        <taxon>Halteriidae</taxon>
        <taxon>Halteria</taxon>
    </lineage>
</organism>
<reference evidence="1" key="1">
    <citation type="submission" date="2019-06" db="EMBL/GenBank/DDBJ databases">
        <authorList>
            <person name="Zheng W."/>
        </authorList>
    </citation>
    <scope>NUCLEOTIDE SEQUENCE</scope>
    <source>
        <strain evidence="1">QDHG01</strain>
    </source>
</reference>
<sequence>MLLRYIFKVNKSARVYLVKNRKFIARLMPGFMLNDAEVLEKVRSSHFTQETIDFPSFHKLLFTQEWYCMICRNSATIVEIGGANSYLMEQFKQRSINGMVSENNMLYIYNTDNIEIWAFIIGREVGPKLITKITNENNDKLEQKFPCESIRVIRELDLILALNQDQRQVALLKHQIGFEDDNALKGIQTFKQPVLDFVHRPGTLIFIAIHGANSNDDLPLPHTLTHYKYLPSDLTFTPLTTLSFNPLYDTPVNHLLMVNPFILAYQTHNSLHFYDVINNDEYQIIDNLKNEVRPKVFARANTVNREFYLVIASSEELFIMIAKTSNKILIRQCKDGYQIKDVIVNTEWDEEQSVVLYSVETQREGEEKQRVVKIKYNPSKKD</sequence>
<gene>
    <name evidence="1" type="ORF">FGO68_gene10191</name>
</gene>
<keyword evidence="2" id="KW-1185">Reference proteome</keyword>
<dbReference type="EMBL" id="RRYP01011093">
    <property type="protein sequence ID" value="TNV77964.1"/>
    <property type="molecule type" value="Genomic_DNA"/>
</dbReference>